<evidence type="ECO:0000256" key="1">
    <source>
        <dbReference type="SAM" id="Phobius"/>
    </source>
</evidence>
<evidence type="ECO:0000313" key="2">
    <source>
        <dbReference type="EMBL" id="KEQ98654.1"/>
    </source>
</evidence>
<organism evidence="2 3">
    <name type="scientific">Aureobasidium subglaciale (strain EXF-2481)</name>
    <name type="common">Aureobasidium pullulans var. subglaciale</name>
    <dbReference type="NCBI Taxonomy" id="1043005"/>
    <lineage>
        <taxon>Eukaryota</taxon>
        <taxon>Fungi</taxon>
        <taxon>Dikarya</taxon>
        <taxon>Ascomycota</taxon>
        <taxon>Pezizomycotina</taxon>
        <taxon>Dothideomycetes</taxon>
        <taxon>Dothideomycetidae</taxon>
        <taxon>Dothideales</taxon>
        <taxon>Saccotheciaceae</taxon>
        <taxon>Aureobasidium</taxon>
    </lineage>
</organism>
<evidence type="ECO:0000313" key="3">
    <source>
        <dbReference type="Proteomes" id="UP000030641"/>
    </source>
</evidence>
<dbReference type="HOGENOM" id="CLU_112961_0_0_1"/>
<dbReference type="EMBL" id="KL584751">
    <property type="protein sequence ID" value="KEQ98654.1"/>
    <property type="molecule type" value="Genomic_DNA"/>
</dbReference>
<dbReference type="Proteomes" id="UP000030641">
    <property type="component" value="Unassembled WGS sequence"/>
</dbReference>
<dbReference type="GeneID" id="25365740"/>
<dbReference type="AlphaFoldDB" id="A0A074YR84"/>
<sequence>MHSLPCPPLFSDTPSRKTTKNTIATIPLNIKPPLTTSSTFPMGNKVAVSFGVVMAIFIVLALTFFSFSAFRHSRRNTAAHRQHHDARLDQWISRVKRRTWLPSSNNHVDRDVEMQAPIVPPVPRRPENVHVRTGPARVSRMDKVFDLALSKNAQRVEFCDVLLNSPPKTQHSVVPAGFV</sequence>
<dbReference type="OrthoDB" id="3918003at2759"/>
<reference evidence="2 3" key="1">
    <citation type="journal article" date="2014" name="BMC Genomics">
        <title>Genome sequencing of four Aureobasidium pullulans varieties: biotechnological potential, stress tolerance, and description of new species.</title>
        <authorList>
            <person name="Gostin Ar C."/>
            <person name="Ohm R.A."/>
            <person name="Kogej T."/>
            <person name="Sonjak S."/>
            <person name="Turk M."/>
            <person name="Zajc J."/>
            <person name="Zalar P."/>
            <person name="Grube M."/>
            <person name="Sun H."/>
            <person name="Han J."/>
            <person name="Sharma A."/>
            <person name="Chiniquy J."/>
            <person name="Ngan C.Y."/>
            <person name="Lipzen A."/>
            <person name="Barry K."/>
            <person name="Grigoriev I.V."/>
            <person name="Gunde-Cimerman N."/>
        </authorList>
    </citation>
    <scope>NUCLEOTIDE SEQUENCE [LARGE SCALE GENOMIC DNA]</scope>
    <source>
        <strain evidence="2 3">EXF-2481</strain>
    </source>
</reference>
<accession>A0A074YR84</accession>
<keyword evidence="1" id="KW-0812">Transmembrane</keyword>
<keyword evidence="1" id="KW-1133">Transmembrane helix</keyword>
<dbReference type="InParanoid" id="A0A074YR84"/>
<keyword evidence="1" id="KW-0472">Membrane</keyword>
<name>A0A074YR84_AURSE</name>
<gene>
    <name evidence="2" type="ORF">AUEXF2481DRAFT_370273</name>
</gene>
<dbReference type="RefSeq" id="XP_013347637.1">
    <property type="nucleotide sequence ID" value="XM_013492183.1"/>
</dbReference>
<feature type="transmembrane region" description="Helical" evidence="1">
    <location>
        <begin position="46"/>
        <end position="67"/>
    </location>
</feature>
<keyword evidence="3" id="KW-1185">Reference proteome</keyword>
<protein>
    <submittedName>
        <fullName evidence="2">Uncharacterized protein</fullName>
    </submittedName>
</protein>
<proteinExistence type="predicted"/>